<gene>
    <name evidence="9" type="ORF">KCG48_05780</name>
</gene>
<evidence type="ECO:0000313" key="9">
    <source>
        <dbReference type="EMBL" id="MBR0575851.1"/>
    </source>
</evidence>
<evidence type="ECO:0000259" key="8">
    <source>
        <dbReference type="PROSITE" id="PS51100"/>
    </source>
</evidence>
<comment type="caution">
    <text evidence="9">The sequence shown here is derived from an EMBL/GenBank/DDBJ whole genome shotgun (WGS) entry which is preliminary data.</text>
</comment>
<dbReference type="CDD" id="cd05564">
    <property type="entry name" value="PTS_IIB_chitobiose_lichenan"/>
    <property type="match status" value="1"/>
</dbReference>
<dbReference type="PROSITE" id="PS51100">
    <property type="entry name" value="PTS_EIIB_TYPE_3"/>
    <property type="match status" value="1"/>
</dbReference>
<evidence type="ECO:0000256" key="1">
    <source>
        <dbReference type="ARBA" id="ARBA00022448"/>
    </source>
</evidence>
<feature type="modified residue" description="Phosphocysteine; by EIIA" evidence="7">
    <location>
        <position position="8"/>
    </location>
</feature>
<keyword evidence="3 9" id="KW-0762">Sugar transport</keyword>
<keyword evidence="10" id="KW-1185">Reference proteome</keyword>
<dbReference type="GO" id="GO:0016301">
    <property type="term" value="F:kinase activity"/>
    <property type="evidence" value="ECO:0007669"/>
    <property type="project" value="UniProtKB-KW"/>
</dbReference>
<reference evidence="9" key="1">
    <citation type="submission" date="2021-04" db="EMBL/GenBank/DDBJ databases">
        <title>Proteiniclasticum sedimins sp. nov., an obligate anaerobic bacterium isolated from anaerobic sludge.</title>
        <authorList>
            <person name="Liu J."/>
        </authorList>
    </citation>
    <scope>NUCLEOTIDE SEQUENCE</scope>
    <source>
        <strain evidence="9">BAD-10</strain>
    </source>
</reference>
<evidence type="ECO:0000256" key="6">
    <source>
        <dbReference type="ARBA" id="ARBA00022777"/>
    </source>
</evidence>
<sequence>MINIVLFCSTGLSTKLLIKKMEQAAAELQLEISVKSYPEVQIGNYIVGADVVLAGPQVKYALPHIQEECKLANIPLEVISAKDYGLMDGMKILNQALRLVKKD</sequence>
<dbReference type="GO" id="GO:0008982">
    <property type="term" value="F:protein-N(PI)-phosphohistidine-sugar phosphotransferase activity"/>
    <property type="evidence" value="ECO:0007669"/>
    <property type="project" value="InterPro"/>
</dbReference>
<accession>A0A941CNA8</accession>
<dbReference type="PANTHER" id="PTHR34581:SF2">
    <property type="entry name" value="PTS SYSTEM N,N'-DIACETYLCHITOBIOSE-SPECIFIC EIIB COMPONENT"/>
    <property type="match status" value="1"/>
</dbReference>
<dbReference type="GO" id="GO:0009401">
    <property type="term" value="P:phosphoenolpyruvate-dependent sugar phosphotransferase system"/>
    <property type="evidence" value="ECO:0007669"/>
    <property type="project" value="UniProtKB-KW"/>
</dbReference>
<dbReference type="InterPro" id="IPR003501">
    <property type="entry name" value="PTS_EIIB_2/3"/>
</dbReference>
<keyword evidence="6" id="KW-0418">Kinase</keyword>
<evidence type="ECO:0000256" key="2">
    <source>
        <dbReference type="ARBA" id="ARBA00022553"/>
    </source>
</evidence>
<dbReference type="RefSeq" id="WP_211800510.1">
    <property type="nucleotide sequence ID" value="NZ_JAGSCS010000005.1"/>
</dbReference>
<dbReference type="Pfam" id="PF02302">
    <property type="entry name" value="PTS_IIB"/>
    <property type="match status" value="1"/>
</dbReference>
<name>A0A941CNA8_9CLOT</name>
<evidence type="ECO:0000256" key="7">
    <source>
        <dbReference type="PROSITE-ProRule" id="PRU00423"/>
    </source>
</evidence>
<dbReference type="InterPro" id="IPR051819">
    <property type="entry name" value="PTS_sugar-specific_EIIB"/>
</dbReference>
<keyword evidence="1" id="KW-0813">Transport</keyword>
<dbReference type="InterPro" id="IPR036095">
    <property type="entry name" value="PTS_EIIB-like_sf"/>
</dbReference>
<dbReference type="AlphaFoldDB" id="A0A941CNA8"/>
<feature type="domain" description="PTS EIIB type-3" evidence="8">
    <location>
        <begin position="1"/>
        <end position="103"/>
    </location>
</feature>
<dbReference type="Gene3D" id="3.40.50.2300">
    <property type="match status" value="1"/>
</dbReference>
<evidence type="ECO:0000256" key="4">
    <source>
        <dbReference type="ARBA" id="ARBA00022679"/>
    </source>
</evidence>
<evidence type="ECO:0000256" key="3">
    <source>
        <dbReference type="ARBA" id="ARBA00022597"/>
    </source>
</evidence>
<protein>
    <submittedName>
        <fullName evidence="9">PTS sugar transporter subunit IIB</fullName>
    </submittedName>
</protein>
<dbReference type="InterPro" id="IPR013012">
    <property type="entry name" value="PTS_EIIB_3"/>
</dbReference>
<dbReference type="Proteomes" id="UP000675379">
    <property type="component" value="Unassembled WGS sequence"/>
</dbReference>
<dbReference type="EMBL" id="JAGSCS010000005">
    <property type="protein sequence ID" value="MBR0575851.1"/>
    <property type="molecule type" value="Genomic_DNA"/>
</dbReference>
<dbReference type="PANTHER" id="PTHR34581">
    <property type="entry name" value="PTS SYSTEM N,N'-DIACETYLCHITOBIOSE-SPECIFIC EIIB COMPONENT"/>
    <property type="match status" value="1"/>
</dbReference>
<proteinExistence type="predicted"/>
<dbReference type="SUPFAM" id="SSF52794">
    <property type="entry name" value="PTS system IIB component-like"/>
    <property type="match status" value="1"/>
</dbReference>
<keyword evidence="2" id="KW-0597">Phosphoprotein</keyword>
<keyword evidence="4" id="KW-0808">Transferase</keyword>
<evidence type="ECO:0000256" key="5">
    <source>
        <dbReference type="ARBA" id="ARBA00022683"/>
    </source>
</evidence>
<keyword evidence="5" id="KW-0598">Phosphotransferase system</keyword>
<evidence type="ECO:0000313" key="10">
    <source>
        <dbReference type="Proteomes" id="UP000675379"/>
    </source>
</evidence>
<organism evidence="9 10">
    <name type="scientific">Proteiniclasticum sediminis</name>
    <dbReference type="NCBI Taxonomy" id="2804028"/>
    <lineage>
        <taxon>Bacteria</taxon>
        <taxon>Bacillati</taxon>
        <taxon>Bacillota</taxon>
        <taxon>Clostridia</taxon>
        <taxon>Eubacteriales</taxon>
        <taxon>Clostridiaceae</taxon>
        <taxon>Proteiniclasticum</taxon>
    </lineage>
</organism>